<feature type="transmembrane region" description="Helical" evidence="6">
    <location>
        <begin position="256"/>
        <end position="275"/>
    </location>
</feature>
<proteinExistence type="predicted"/>
<evidence type="ECO:0000256" key="2">
    <source>
        <dbReference type="ARBA" id="ARBA00022475"/>
    </source>
</evidence>
<protein>
    <submittedName>
        <fullName evidence="8">DMT family transporter</fullName>
    </submittedName>
</protein>
<name>A0ABS8XRX3_9BURK</name>
<keyword evidence="5 6" id="KW-0472">Membrane</keyword>
<feature type="transmembrane region" description="Helical" evidence="6">
    <location>
        <begin position="281"/>
        <end position="298"/>
    </location>
</feature>
<dbReference type="InterPro" id="IPR051258">
    <property type="entry name" value="Diverse_Substrate_Transporter"/>
</dbReference>
<dbReference type="Pfam" id="PF00892">
    <property type="entry name" value="EamA"/>
    <property type="match status" value="2"/>
</dbReference>
<evidence type="ECO:0000313" key="8">
    <source>
        <dbReference type="EMBL" id="MCE4555467.1"/>
    </source>
</evidence>
<dbReference type="InterPro" id="IPR000620">
    <property type="entry name" value="EamA_dom"/>
</dbReference>
<feature type="domain" description="EamA" evidence="7">
    <location>
        <begin position="9"/>
        <end position="141"/>
    </location>
</feature>
<accession>A0ABS8XRX3</accession>
<evidence type="ECO:0000259" key="7">
    <source>
        <dbReference type="Pfam" id="PF00892"/>
    </source>
</evidence>
<organism evidence="8 9">
    <name type="scientific">Pelomonas cellulosilytica</name>
    <dbReference type="NCBI Taxonomy" id="2906762"/>
    <lineage>
        <taxon>Bacteria</taxon>
        <taxon>Pseudomonadati</taxon>
        <taxon>Pseudomonadota</taxon>
        <taxon>Betaproteobacteria</taxon>
        <taxon>Burkholderiales</taxon>
        <taxon>Sphaerotilaceae</taxon>
        <taxon>Roseateles</taxon>
    </lineage>
</organism>
<comment type="caution">
    <text evidence="8">The sequence shown here is derived from an EMBL/GenBank/DDBJ whole genome shotgun (WGS) entry which is preliminary data.</text>
</comment>
<feature type="transmembrane region" description="Helical" evidence="6">
    <location>
        <begin position="37"/>
        <end position="55"/>
    </location>
</feature>
<evidence type="ECO:0000256" key="3">
    <source>
        <dbReference type="ARBA" id="ARBA00022692"/>
    </source>
</evidence>
<evidence type="ECO:0000256" key="5">
    <source>
        <dbReference type="ARBA" id="ARBA00023136"/>
    </source>
</evidence>
<dbReference type="RefSeq" id="WP_233372482.1">
    <property type="nucleotide sequence ID" value="NZ_JAJTWU010000005.1"/>
</dbReference>
<dbReference type="Proteomes" id="UP001200741">
    <property type="component" value="Unassembled WGS sequence"/>
</dbReference>
<feature type="transmembrane region" description="Helical" evidence="6">
    <location>
        <begin position="223"/>
        <end position="244"/>
    </location>
</feature>
<evidence type="ECO:0000256" key="1">
    <source>
        <dbReference type="ARBA" id="ARBA00004651"/>
    </source>
</evidence>
<dbReference type="EMBL" id="JAJTWU010000005">
    <property type="protein sequence ID" value="MCE4555467.1"/>
    <property type="molecule type" value="Genomic_DNA"/>
</dbReference>
<evidence type="ECO:0000256" key="4">
    <source>
        <dbReference type="ARBA" id="ARBA00022989"/>
    </source>
</evidence>
<comment type="subcellular location">
    <subcellularLocation>
        <location evidence="1">Cell membrane</location>
        <topology evidence="1">Multi-pass membrane protein</topology>
    </subcellularLocation>
</comment>
<feature type="transmembrane region" description="Helical" evidence="6">
    <location>
        <begin position="125"/>
        <end position="145"/>
    </location>
</feature>
<feature type="transmembrane region" description="Helical" evidence="6">
    <location>
        <begin position="184"/>
        <end position="211"/>
    </location>
</feature>
<keyword evidence="4 6" id="KW-1133">Transmembrane helix</keyword>
<feature type="transmembrane region" description="Helical" evidence="6">
    <location>
        <begin position="75"/>
        <end position="92"/>
    </location>
</feature>
<evidence type="ECO:0000313" key="9">
    <source>
        <dbReference type="Proteomes" id="UP001200741"/>
    </source>
</evidence>
<feature type="transmembrane region" description="Helical" evidence="6">
    <location>
        <begin position="98"/>
        <end position="118"/>
    </location>
</feature>
<reference evidence="8 9" key="1">
    <citation type="submission" date="2021-12" db="EMBL/GenBank/DDBJ databases">
        <title>Genome seq of P8.</title>
        <authorList>
            <person name="Seo T."/>
        </authorList>
    </citation>
    <scope>NUCLEOTIDE SEQUENCE [LARGE SCALE GENOMIC DNA]</scope>
    <source>
        <strain evidence="8 9">P8</strain>
    </source>
</reference>
<keyword evidence="9" id="KW-1185">Reference proteome</keyword>
<evidence type="ECO:0000256" key="6">
    <source>
        <dbReference type="SAM" id="Phobius"/>
    </source>
</evidence>
<sequence>MTTTTRPAAIAALLFATTAWGSLFLIGKPITAQLDPAWFTLVRYTLATAVLAALVQRFGDAPWLKLRRHAFRHTLVGLAGYGLFSLLVFHGLKLSLPSHGSVLMATMPFTTLGLRWALDGHKPPLRALLGAALALAGVATVAHPLGHGGELNAHVLLGDALTLAGTLGWVFYTRGAAKVPDHSPLEYTALTAVAALPWLALGTGLATAAGWVDAPTPEVLAGLAPSLVYIALLPTVAAALAFNAGVKRLGAPMGTLFLNMVPVSVIAVRAVMGHAPQASEIAGAALVGLGLALTVWTPKSRSVAAPRPATSRRCTA</sequence>
<dbReference type="InterPro" id="IPR037185">
    <property type="entry name" value="EmrE-like"/>
</dbReference>
<feature type="transmembrane region" description="Helical" evidence="6">
    <location>
        <begin position="151"/>
        <end position="172"/>
    </location>
</feature>
<feature type="domain" description="EamA" evidence="7">
    <location>
        <begin position="157"/>
        <end position="295"/>
    </location>
</feature>
<dbReference type="PANTHER" id="PTHR42920:SF14">
    <property type="entry name" value="TRANSPORTER, DRUG_METABOLITE EXPORTER FAMILY"/>
    <property type="match status" value="1"/>
</dbReference>
<dbReference type="PANTHER" id="PTHR42920">
    <property type="entry name" value="OS03G0707200 PROTEIN-RELATED"/>
    <property type="match status" value="1"/>
</dbReference>
<keyword evidence="3 6" id="KW-0812">Transmembrane</keyword>
<dbReference type="SUPFAM" id="SSF103481">
    <property type="entry name" value="Multidrug resistance efflux transporter EmrE"/>
    <property type="match status" value="1"/>
</dbReference>
<keyword evidence="2" id="KW-1003">Cell membrane</keyword>
<gene>
    <name evidence="8" type="ORF">LXT13_13745</name>
</gene>